<dbReference type="Proteomes" id="UP000580250">
    <property type="component" value="Unassembled WGS sequence"/>
</dbReference>
<feature type="transmembrane region" description="Helical" evidence="1">
    <location>
        <begin position="69"/>
        <end position="90"/>
    </location>
</feature>
<proteinExistence type="predicted"/>
<evidence type="ECO:0000256" key="1">
    <source>
        <dbReference type="SAM" id="Phobius"/>
    </source>
</evidence>
<organism evidence="2 3">
    <name type="scientific">Meloidogyne enterolobii</name>
    <name type="common">Root-knot nematode worm</name>
    <name type="synonym">Meloidogyne mayaguensis</name>
    <dbReference type="NCBI Taxonomy" id="390850"/>
    <lineage>
        <taxon>Eukaryota</taxon>
        <taxon>Metazoa</taxon>
        <taxon>Ecdysozoa</taxon>
        <taxon>Nematoda</taxon>
        <taxon>Chromadorea</taxon>
        <taxon>Rhabditida</taxon>
        <taxon>Tylenchina</taxon>
        <taxon>Tylenchomorpha</taxon>
        <taxon>Tylenchoidea</taxon>
        <taxon>Meloidogynidae</taxon>
        <taxon>Meloidogyninae</taxon>
        <taxon>Meloidogyne</taxon>
    </lineage>
</organism>
<reference evidence="2 3" key="1">
    <citation type="submission" date="2020-08" db="EMBL/GenBank/DDBJ databases">
        <authorList>
            <person name="Koutsovoulos G."/>
            <person name="Danchin GJ E."/>
        </authorList>
    </citation>
    <scope>NUCLEOTIDE SEQUENCE [LARGE SCALE GENOMIC DNA]</scope>
</reference>
<dbReference type="EMBL" id="CAJEWN010001785">
    <property type="protein sequence ID" value="CAD2200025.1"/>
    <property type="molecule type" value="Genomic_DNA"/>
</dbReference>
<protein>
    <submittedName>
        <fullName evidence="2">Uncharacterized protein</fullName>
    </submittedName>
</protein>
<keyword evidence="1" id="KW-1133">Transmembrane helix</keyword>
<comment type="caution">
    <text evidence="2">The sequence shown here is derived from an EMBL/GenBank/DDBJ whole genome shotgun (WGS) entry which is preliminary data.</text>
</comment>
<keyword evidence="1" id="KW-0812">Transmembrane</keyword>
<gene>
    <name evidence="2" type="ORF">MENT_LOCUS53463</name>
</gene>
<keyword evidence="1" id="KW-0472">Membrane</keyword>
<name>A0A6V7XL55_MELEN</name>
<evidence type="ECO:0000313" key="2">
    <source>
        <dbReference type="EMBL" id="CAD2200025.1"/>
    </source>
</evidence>
<accession>A0A6V7XL55</accession>
<evidence type="ECO:0000313" key="3">
    <source>
        <dbReference type="Proteomes" id="UP000580250"/>
    </source>
</evidence>
<dbReference type="AlphaFoldDB" id="A0A6V7XL55"/>
<sequence>MISSVSSEYDDAQPALSLKDVKFYTRTCFPHHNCSKHCWGVDQWEEPVFCAETAPTFHPAGNGMALWEIFMLALVSLSTFLMLVLLGLAWKKRDAREDRDFPMIRKPFKFTP</sequence>